<dbReference type="PROSITE" id="PS50837">
    <property type="entry name" value="NACHT"/>
    <property type="match status" value="1"/>
</dbReference>
<dbReference type="Pfam" id="PF05729">
    <property type="entry name" value="NACHT"/>
    <property type="match status" value="1"/>
</dbReference>
<feature type="transmembrane region" description="Helical" evidence="10">
    <location>
        <begin position="811"/>
        <end position="830"/>
    </location>
</feature>
<dbReference type="InterPro" id="IPR050637">
    <property type="entry name" value="NLRP_innate_immun_reg"/>
</dbReference>
<dbReference type="Pfam" id="PF01284">
    <property type="entry name" value="MARVEL"/>
    <property type="match status" value="1"/>
</dbReference>
<feature type="transmembrane region" description="Helical" evidence="10">
    <location>
        <begin position="776"/>
        <end position="799"/>
    </location>
</feature>
<dbReference type="GO" id="GO:0005737">
    <property type="term" value="C:cytoplasm"/>
    <property type="evidence" value="ECO:0007669"/>
    <property type="project" value="TreeGrafter"/>
</dbReference>
<feature type="transmembrane region" description="Helical" evidence="10">
    <location>
        <begin position="914"/>
        <end position="937"/>
    </location>
</feature>
<evidence type="ECO:0000256" key="9">
    <source>
        <dbReference type="SAM" id="MobiDB-lite"/>
    </source>
</evidence>
<dbReference type="Pfam" id="PF17779">
    <property type="entry name" value="WHD_NOD2"/>
    <property type="match status" value="1"/>
</dbReference>
<dbReference type="OrthoDB" id="120976at2759"/>
<evidence type="ECO:0008006" key="15">
    <source>
        <dbReference type="Google" id="ProtNLM"/>
    </source>
</evidence>
<feature type="domain" description="MARVEL" evidence="12">
    <location>
        <begin position="844"/>
        <end position="995"/>
    </location>
</feature>
<evidence type="ECO:0000256" key="8">
    <source>
        <dbReference type="PROSITE-ProRule" id="PRU00581"/>
    </source>
</evidence>
<gene>
    <name evidence="13" type="ORF">Celaphus_00015190</name>
</gene>
<evidence type="ECO:0000259" key="11">
    <source>
        <dbReference type="PROSITE" id="PS50837"/>
    </source>
</evidence>
<feature type="transmembrane region" description="Helical" evidence="10">
    <location>
        <begin position="879"/>
        <end position="899"/>
    </location>
</feature>
<feature type="transmembrane region" description="Helical" evidence="10">
    <location>
        <begin position="708"/>
        <end position="729"/>
    </location>
</feature>
<dbReference type="PANTHER" id="PTHR45690:SF8">
    <property type="entry name" value="NACHT, LRR AND PYD DOMAINS-CONTAINING PROTEIN 8"/>
    <property type="match status" value="1"/>
</dbReference>
<keyword evidence="6 10" id="KW-1133">Transmembrane helix</keyword>
<dbReference type="PROSITE" id="PS51225">
    <property type="entry name" value="MARVEL"/>
    <property type="match status" value="2"/>
</dbReference>
<keyword evidence="4" id="KW-0547">Nucleotide-binding</keyword>
<evidence type="ECO:0000313" key="13">
    <source>
        <dbReference type="EMBL" id="OWK09131.1"/>
    </source>
</evidence>
<evidence type="ECO:0000259" key="12">
    <source>
        <dbReference type="PROSITE" id="PS51225"/>
    </source>
</evidence>
<evidence type="ECO:0000256" key="6">
    <source>
        <dbReference type="ARBA" id="ARBA00022989"/>
    </source>
</evidence>
<feature type="transmembrane region" description="Helical" evidence="10">
    <location>
        <begin position="741"/>
        <end position="764"/>
    </location>
</feature>
<dbReference type="Gene3D" id="3.40.50.300">
    <property type="entry name" value="P-loop containing nucleotide triphosphate hydrolases"/>
    <property type="match status" value="1"/>
</dbReference>
<evidence type="ECO:0000256" key="5">
    <source>
        <dbReference type="ARBA" id="ARBA00022840"/>
    </source>
</evidence>
<dbReference type="InterPro" id="IPR001611">
    <property type="entry name" value="Leu-rich_rpt"/>
</dbReference>
<reference evidence="13 14" key="1">
    <citation type="journal article" date="2018" name="Mol. Genet. Genomics">
        <title>The red deer Cervus elaphus genome CerEla1.0: sequencing, annotating, genes, and chromosomes.</title>
        <authorList>
            <person name="Bana N.A."/>
            <person name="Nyiri A."/>
            <person name="Nagy J."/>
            <person name="Frank K."/>
            <person name="Nagy T."/>
            <person name="Steger V."/>
            <person name="Schiller M."/>
            <person name="Lakatos P."/>
            <person name="Sugar L."/>
            <person name="Horn P."/>
            <person name="Barta E."/>
            <person name="Orosz L."/>
        </authorList>
    </citation>
    <scope>NUCLEOTIDE SEQUENCE [LARGE SCALE GENOMIC DNA]</scope>
    <source>
        <strain evidence="13">Hungarian</strain>
    </source>
</reference>
<comment type="similarity">
    <text evidence="2">Belongs to the NLRP family.</text>
</comment>
<feature type="domain" description="NACHT" evidence="11">
    <location>
        <begin position="47"/>
        <end position="364"/>
    </location>
</feature>
<keyword evidence="5" id="KW-0067">ATP-binding</keyword>
<protein>
    <recommendedName>
        <fullName evidence="15">NACHT domain-containing protein</fullName>
    </recommendedName>
</protein>
<sequence>MSEHSALWDRTSWPGNNVDFFYQEPWGEDTLLQCLLLPRKPQGRQPKTVVLLGDAAVGKTTVAKKVMLEWAEDKFYAHKAWFAFYLRCQEMDGLKERSFSELIACKLSGSLALASRILSHPEHLLLLLDGFEELTLTLVDRPEDLSQDCSQKMPGSVLLTSLLSKTMLPDATIIVFLRFNLWKTVSPFLKGPSLITLTGFSTPERSRYFRSYFKHGRDADAALRFAMGNATLFSMCRVPVTCWLVCSCVKQQMERGSSLPQAFPNAAAVFIHYLSSLLPTQVRHTVSETHQEQLKHLCSLAVEGMWKNQWVFGETDCSLARLDERDVQLFLRVRVLRRVAADRDLIAFTHPSFQEFFAALLFVLCFPQRLRKFEALDSFRVLQLLAHPGRRRNPLAGMALFLFGLLNDTLDGCPFDPTTGADLIWSLRKNIHLKTLMLRRGCLERGEPCAPVLVPQLERLSSAGILTRRRPAFALEPRRHRFPAHGDPAPGPPPAPSGGGAQGPRSGLGGRVGASQATDITAGRCVSWFLPRLLLGAKRSLAFSLVSNRSLTHLSLAENALQDDGVKELWNILQNFPFPLQRLVLRSCALTSECCQDIVSVLDKNKTLRSLDLGCNSLRDAGMILLCQHLLKPDSGLQVLELGQCQFTSFCCPVLTSVLLHNCTLRHLDLSGNSIGLRGAKLLQDAALKRVLGPRVVLTSPDKCGLCIVFSCLRVPQLACIISAFFLVLDKGIRWWDISNRIMFSWCFCIIGTLTIVILELYRFPTDFPFCWYNFSITYACYAALTCLSAAIFYPITYIKFLPYDASRNRAIAATVFSCIACVVYVMEVACIWECYKLKEIPCYVHTMPGLLKVLETFVACVIFVFISNTSLYMDQPALEWCVAVYSICFILAVVAMLMDRDEWESRLPVSFPVFHLGLTLLSILLHFTALVLWLLYQFDEKYGGQRQQSSDVNCVDRTTNGMCTWDQRLAVAILTAINLLIYMADLGYWAHQVSVGTGGQPTDS</sequence>
<dbReference type="InterPro" id="IPR032675">
    <property type="entry name" value="LRR_dom_sf"/>
</dbReference>
<dbReference type="Proteomes" id="UP000242450">
    <property type="component" value="Chromosome 13"/>
</dbReference>
<dbReference type="InterPro" id="IPR027417">
    <property type="entry name" value="P-loop_NTPase"/>
</dbReference>
<dbReference type="SUPFAM" id="SSF52047">
    <property type="entry name" value="RNI-like"/>
    <property type="match status" value="1"/>
</dbReference>
<comment type="subcellular location">
    <subcellularLocation>
        <location evidence="1">Membrane</location>
        <topology evidence="1">Multi-pass membrane protein</topology>
    </subcellularLocation>
</comment>
<evidence type="ECO:0000256" key="3">
    <source>
        <dbReference type="ARBA" id="ARBA00022692"/>
    </source>
</evidence>
<evidence type="ECO:0000256" key="2">
    <source>
        <dbReference type="ARBA" id="ARBA00008665"/>
    </source>
</evidence>
<organism evidence="13 14">
    <name type="scientific">Cervus elaphus hippelaphus</name>
    <name type="common">European red deer</name>
    <dbReference type="NCBI Taxonomy" id="46360"/>
    <lineage>
        <taxon>Eukaryota</taxon>
        <taxon>Metazoa</taxon>
        <taxon>Chordata</taxon>
        <taxon>Craniata</taxon>
        <taxon>Vertebrata</taxon>
        <taxon>Euteleostomi</taxon>
        <taxon>Mammalia</taxon>
        <taxon>Eutheria</taxon>
        <taxon>Laurasiatheria</taxon>
        <taxon>Artiodactyla</taxon>
        <taxon>Ruminantia</taxon>
        <taxon>Pecora</taxon>
        <taxon>Cervidae</taxon>
        <taxon>Cervinae</taxon>
        <taxon>Cervus</taxon>
    </lineage>
</organism>
<evidence type="ECO:0000256" key="7">
    <source>
        <dbReference type="ARBA" id="ARBA00023136"/>
    </source>
</evidence>
<evidence type="ECO:0000256" key="4">
    <source>
        <dbReference type="ARBA" id="ARBA00022741"/>
    </source>
</evidence>
<keyword evidence="3 8" id="KW-0812">Transmembrane</keyword>
<dbReference type="InterPro" id="IPR007111">
    <property type="entry name" value="NACHT_NTPase"/>
</dbReference>
<evidence type="ECO:0000256" key="1">
    <source>
        <dbReference type="ARBA" id="ARBA00004141"/>
    </source>
</evidence>
<dbReference type="Pfam" id="PF13516">
    <property type="entry name" value="LRR_6"/>
    <property type="match status" value="3"/>
</dbReference>
<feature type="region of interest" description="Disordered" evidence="9">
    <location>
        <begin position="477"/>
        <end position="513"/>
    </location>
</feature>
<comment type="caution">
    <text evidence="13">The sequence shown here is derived from an EMBL/GenBank/DDBJ whole genome shotgun (WGS) entry which is preliminary data.</text>
</comment>
<name>A0A212CT06_CEREH</name>
<feature type="transmembrane region" description="Helical" evidence="10">
    <location>
        <begin position="970"/>
        <end position="991"/>
    </location>
</feature>
<dbReference type="EMBL" id="MKHE01000013">
    <property type="protein sequence ID" value="OWK09131.1"/>
    <property type="molecule type" value="Genomic_DNA"/>
</dbReference>
<accession>A0A212CT06</accession>
<dbReference type="Gene3D" id="3.80.10.10">
    <property type="entry name" value="Ribonuclease Inhibitor"/>
    <property type="match status" value="1"/>
</dbReference>
<dbReference type="InterPro" id="IPR008253">
    <property type="entry name" value="Marvel"/>
</dbReference>
<evidence type="ECO:0000313" key="14">
    <source>
        <dbReference type="Proteomes" id="UP000242450"/>
    </source>
</evidence>
<proteinExistence type="inferred from homology"/>
<dbReference type="AlphaFoldDB" id="A0A212CT06"/>
<dbReference type="GO" id="GO:0050727">
    <property type="term" value="P:regulation of inflammatory response"/>
    <property type="evidence" value="ECO:0007669"/>
    <property type="project" value="TreeGrafter"/>
</dbReference>
<keyword evidence="7 8" id="KW-0472">Membrane</keyword>
<dbReference type="SUPFAM" id="SSF52540">
    <property type="entry name" value="P-loop containing nucleoside triphosphate hydrolases"/>
    <property type="match status" value="1"/>
</dbReference>
<feature type="transmembrane region" description="Helical" evidence="10">
    <location>
        <begin position="850"/>
        <end position="867"/>
    </location>
</feature>
<dbReference type="SMART" id="SM00368">
    <property type="entry name" value="LRR_RI"/>
    <property type="match status" value="5"/>
</dbReference>
<evidence type="ECO:0000256" key="10">
    <source>
        <dbReference type="SAM" id="Phobius"/>
    </source>
</evidence>
<dbReference type="GO" id="GO:0005524">
    <property type="term" value="F:ATP binding"/>
    <property type="evidence" value="ECO:0007669"/>
    <property type="project" value="UniProtKB-KW"/>
</dbReference>
<keyword evidence="14" id="KW-1185">Reference proteome</keyword>
<feature type="compositionally biased region" description="Gly residues" evidence="9">
    <location>
        <begin position="497"/>
        <end position="512"/>
    </location>
</feature>
<feature type="domain" description="MARVEL" evidence="12">
    <location>
        <begin position="705"/>
        <end position="837"/>
    </location>
</feature>
<dbReference type="InterPro" id="IPR041075">
    <property type="entry name" value="NOD1/2_WH"/>
</dbReference>
<dbReference type="PANTHER" id="PTHR45690">
    <property type="entry name" value="NACHT, LRR AND PYD DOMAINS-CONTAINING PROTEIN 12"/>
    <property type="match status" value="1"/>
</dbReference>
<dbReference type="GO" id="GO:0016020">
    <property type="term" value="C:membrane"/>
    <property type="evidence" value="ECO:0007669"/>
    <property type="project" value="UniProtKB-SubCell"/>
</dbReference>